<dbReference type="InterPro" id="IPR023210">
    <property type="entry name" value="NADP_OxRdtase_dom"/>
</dbReference>
<dbReference type="InterPro" id="IPR050523">
    <property type="entry name" value="AKR_Detox_Biosynth"/>
</dbReference>
<dbReference type="InterPro" id="IPR036812">
    <property type="entry name" value="NAD(P)_OxRdtase_dom_sf"/>
</dbReference>
<evidence type="ECO:0000313" key="4">
    <source>
        <dbReference type="Proteomes" id="UP000613840"/>
    </source>
</evidence>
<dbReference type="SUPFAM" id="SSF51430">
    <property type="entry name" value="NAD(P)-linked oxidoreductase"/>
    <property type="match status" value="1"/>
</dbReference>
<organism evidence="3 4">
    <name type="scientific">Microlunatus endophyticus</name>
    <dbReference type="NCBI Taxonomy" id="1716077"/>
    <lineage>
        <taxon>Bacteria</taxon>
        <taxon>Bacillati</taxon>
        <taxon>Actinomycetota</taxon>
        <taxon>Actinomycetes</taxon>
        <taxon>Propionibacteriales</taxon>
        <taxon>Propionibacteriaceae</taxon>
        <taxon>Microlunatus</taxon>
    </lineage>
</organism>
<reference evidence="3" key="2">
    <citation type="submission" date="2020-09" db="EMBL/GenBank/DDBJ databases">
        <authorList>
            <person name="Sun Q."/>
            <person name="Zhou Y."/>
        </authorList>
    </citation>
    <scope>NUCLEOTIDE SEQUENCE</scope>
    <source>
        <strain evidence="3">CGMCC 4.7306</strain>
    </source>
</reference>
<keyword evidence="1" id="KW-0560">Oxidoreductase</keyword>
<dbReference type="GO" id="GO:0016491">
    <property type="term" value="F:oxidoreductase activity"/>
    <property type="evidence" value="ECO:0007669"/>
    <property type="project" value="UniProtKB-KW"/>
</dbReference>
<reference evidence="3" key="1">
    <citation type="journal article" date="2014" name="Int. J. Syst. Evol. Microbiol.">
        <title>Complete genome sequence of Corynebacterium casei LMG S-19264T (=DSM 44701T), isolated from a smear-ripened cheese.</title>
        <authorList>
            <consortium name="US DOE Joint Genome Institute (JGI-PGF)"/>
            <person name="Walter F."/>
            <person name="Albersmeier A."/>
            <person name="Kalinowski J."/>
            <person name="Ruckert C."/>
        </authorList>
    </citation>
    <scope>NUCLEOTIDE SEQUENCE</scope>
    <source>
        <strain evidence="3">CGMCC 4.7306</strain>
    </source>
</reference>
<sequence>MTWTASTHQERRKQFGRFLLGTGGIGGIAAATGPGLGLSEEDGLKLIDRAVGEGFKILDTADVYTGGTSERVVGTWNREHAGTEVLTQTKTGITPSGPDLSPERVQRQLDHSIAVLGHVDLFVAHQIDTTTPMQDWLPVFSTAVENGSVRAYGLSNVSAAQLTEALETADRLGLARPEIIQNSYSLLVRGDDKDVLPIAVSEGLAYEAYSPLATGVLAGRYSNGERPAAGSRASVASRADTYLDDPDLMERVRAFDQLAAETGVSSAGLALAWLVNHPTVTAPIVGPSKDSQWQGIREATQVKWTADLADRLDALFPVQ</sequence>
<evidence type="ECO:0000313" key="3">
    <source>
        <dbReference type="EMBL" id="GGL72689.1"/>
    </source>
</evidence>
<dbReference type="Pfam" id="PF00248">
    <property type="entry name" value="Aldo_ket_red"/>
    <property type="match status" value="1"/>
</dbReference>
<keyword evidence="4" id="KW-1185">Reference proteome</keyword>
<protein>
    <submittedName>
        <fullName evidence="3">NADP-dependent oxidoreductase</fullName>
    </submittedName>
</protein>
<dbReference type="EMBL" id="BMMZ01000009">
    <property type="protein sequence ID" value="GGL72689.1"/>
    <property type="molecule type" value="Genomic_DNA"/>
</dbReference>
<proteinExistence type="predicted"/>
<dbReference type="PANTHER" id="PTHR43364:SF4">
    <property type="entry name" value="NAD(P)-LINKED OXIDOREDUCTASE SUPERFAMILY PROTEIN"/>
    <property type="match status" value="1"/>
</dbReference>
<dbReference type="RefSeq" id="WP_188896548.1">
    <property type="nucleotide sequence ID" value="NZ_BMMZ01000009.1"/>
</dbReference>
<dbReference type="PANTHER" id="PTHR43364">
    <property type="entry name" value="NADH-SPECIFIC METHYLGLYOXAL REDUCTASE-RELATED"/>
    <property type="match status" value="1"/>
</dbReference>
<dbReference type="GO" id="GO:0005829">
    <property type="term" value="C:cytosol"/>
    <property type="evidence" value="ECO:0007669"/>
    <property type="project" value="TreeGrafter"/>
</dbReference>
<evidence type="ECO:0000259" key="2">
    <source>
        <dbReference type="Pfam" id="PF00248"/>
    </source>
</evidence>
<feature type="domain" description="NADP-dependent oxidoreductase" evidence="2">
    <location>
        <begin position="27"/>
        <end position="315"/>
    </location>
</feature>
<comment type="caution">
    <text evidence="3">The sequence shown here is derived from an EMBL/GenBank/DDBJ whole genome shotgun (WGS) entry which is preliminary data.</text>
</comment>
<dbReference type="Gene3D" id="3.20.20.100">
    <property type="entry name" value="NADP-dependent oxidoreductase domain"/>
    <property type="match status" value="1"/>
</dbReference>
<dbReference type="AlphaFoldDB" id="A0A917SCN7"/>
<accession>A0A917SCN7</accession>
<name>A0A917SCN7_9ACTN</name>
<dbReference type="Proteomes" id="UP000613840">
    <property type="component" value="Unassembled WGS sequence"/>
</dbReference>
<gene>
    <name evidence="3" type="ORF">GCM10011575_33710</name>
</gene>
<evidence type="ECO:0000256" key="1">
    <source>
        <dbReference type="ARBA" id="ARBA00023002"/>
    </source>
</evidence>